<keyword evidence="2" id="KW-1185">Reference proteome</keyword>
<evidence type="ECO:0000313" key="1">
    <source>
        <dbReference type="EMBL" id="TSD62759.1"/>
    </source>
</evidence>
<sequence>MSSRGTPQPARRVMIRRWRSPRLVAGVALVAVATAIGGWTAIAADDGERYWVVREEVRAGDPVDPGQLTTTSARLDGAAAATIVRADAAVDESAVWAHDLPEGALVSTGSWAPSAEAGHELPFPVADGAFPADLGRGDRVDVWAGPGPQQGQAAGEAQRVIASVPVRAVTPSATGGSATVVVDLGDQTPSAQVVAALSSHHVTVVRRS</sequence>
<dbReference type="Proteomes" id="UP000316988">
    <property type="component" value="Unassembled WGS sequence"/>
</dbReference>
<organism evidence="1 2">
    <name type="scientific">Aeromicrobium piscarium</name>
    <dbReference type="NCBI Taxonomy" id="2590901"/>
    <lineage>
        <taxon>Bacteria</taxon>
        <taxon>Bacillati</taxon>
        <taxon>Actinomycetota</taxon>
        <taxon>Actinomycetes</taxon>
        <taxon>Propionibacteriales</taxon>
        <taxon>Nocardioidaceae</taxon>
        <taxon>Aeromicrobium</taxon>
    </lineage>
</organism>
<dbReference type="OrthoDB" id="3747689at2"/>
<dbReference type="EMBL" id="VLNT01000007">
    <property type="protein sequence ID" value="TSD62759.1"/>
    <property type="molecule type" value="Genomic_DNA"/>
</dbReference>
<evidence type="ECO:0008006" key="3">
    <source>
        <dbReference type="Google" id="ProtNLM"/>
    </source>
</evidence>
<comment type="caution">
    <text evidence="1">The sequence shown here is derived from an EMBL/GenBank/DDBJ whole genome shotgun (WGS) entry which is preliminary data.</text>
</comment>
<evidence type="ECO:0000313" key="2">
    <source>
        <dbReference type="Proteomes" id="UP000316988"/>
    </source>
</evidence>
<accession>A0A554S8T9</accession>
<protein>
    <recommendedName>
        <fullName evidence="3">SAF domain-containing protein</fullName>
    </recommendedName>
</protein>
<proteinExistence type="predicted"/>
<dbReference type="AlphaFoldDB" id="A0A554S8T9"/>
<gene>
    <name evidence="1" type="ORF">FNM00_10290</name>
</gene>
<dbReference type="RefSeq" id="WP_143913356.1">
    <property type="nucleotide sequence ID" value="NZ_VLNT01000007.1"/>
</dbReference>
<reference evidence="1 2" key="1">
    <citation type="submission" date="2019-07" db="EMBL/GenBank/DDBJ databases">
        <authorList>
            <person name="Zhao L.H."/>
        </authorList>
    </citation>
    <scope>NUCLEOTIDE SEQUENCE [LARGE SCALE GENOMIC DNA]</scope>
    <source>
        <strain evidence="1 2">Co35</strain>
    </source>
</reference>
<name>A0A554S8T9_9ACTN</name>